<dbReference type="KEGG" id="cvr:CHLNCDRAFT_142005"/>
<sequence>MGSDSRYQVIAGASETGGAEALLASWKRAREAQAPGSAAAVQGRMTERKTLAQLLGETPGRKSLEVEVVGVVHSMEKLEAKFQGKQWHSDPEEGNLHRGLWIVDNSREGEVLAAKTYLWNEQATQLGEQLAQAVERGEAPILSVSPIEISYLHKATLGTKRAGGTTFKLDPPLPLAGPLSDRELCDGLRSWYRGEGMAESAEVAAISGRRLQRAKVQPGPKAAAFGAATMGVAPRKKAADKRGASAGASAQDHKKKQKNKGI</sequence>
<dbReference type="GeneID" id="17357611"/>
<name>E1Z7I7_CHLVA</name>
<dbReference type="InterPro" id="IPR012340">
    <property type="entry name" value="NA-bd_OB-fold"/>
</dbReference>
<dbReference type="Gene3D" id="2.40.50.140">
    <property type="entry name" value="Nucleic acid-binding proteins"/>
    <property type="match status" value="1"/>
</dbReference>
<dbReference type="RefSeq" id="XP_005850280.1">
    <property type="nucleotide sequence ID" value="XM_005850218.1"/>
</dbReference>
<evidence type="ECO:0000313" key="2">
    <source>
        <dbReference type="EMBL" id="EFN58178.1"/>
    </source>
</evidence>
<dbReference type="EMBL" id="GL433838">
    <property type="protein sequence ID" value="EFN58178.1"/>
    <property type="molecule type" value="Genomic_DNA"/>
</dbReference>
<evidence type="ECO:0000313" key="3">
    <source>
        <dbReference type="Proteomes" id="UP000008141"/>
    </source>
</evidence>
<keyword evidence="3" id="KW-1185">Reference proteome</keyword>
<accession>E1Z7I7</accession>
<gene>
    <name evidence="2" type="ORF">CHLNCDRAFT_142005</name>
</gene>
<dbReference type="AlphaFoldDB" id="E1Z7I7"/>
<dbReference type="InParanoid" id="E1Z7I7"/>
<feature type="compositionally biased region" description="Basic residues" evidence="1">
    <location>
        <begin position="253"/>
        <end position="262"/>
    </location>
</feature>
<dbReference type="Proteomes" id="UP000008141">
    <property type="component" value="Unassembled WGS sequence"/>
</dbReference>
<dbReference type="OrthoDB" id="10412817at2759"/>
<evidence type="ECO:0000256" key="1">
    <source>
        <dbReference type="SAM" id="MobiDB-lite"/>
    </source>
</evidence>
<reference evidence="2 3" key="1">
    <citation type="journal article" date="2010" name="Plant Cell">
        <title>The Chlorella variabilis NC64A genome reveals adaptation to photosymbiosis, coevolution with viruses, and cryptic sex.</title>
        <authorList>
            <person name="Blanc G."/>
            <person name="Duncan G."/>
            <person name="Agarkova I."/>
            <person name="Borodovsky M."/>
            <person name="Gurnon J."/>
            <person name="Kuo A."/>
            <person name="Lindquist E."/>
            <person name="Lucas S."/>
            <person name="Pangilinan J."/>
            <person name="Polle J."/>
            <person name="Salamov A."/>
            <person name="Terry A."/>
            <person name="Yamada T."/>
            <person name="Dunigan D.D."/>
            <person name="Grigoriev I.V."/>
            <person name="Claverie J.M."/>
            <person name="Van Etten J.L."/>
        </authorList>
    </citation>
    <scope>NUCLEOTIDE SEQUENCE [LARGE SCALE GENOMIC DNA]</scope>
    <source>
        <strain evidence="2 3">NC64A</strain>
    </source>
</reference>
<organism evidence="3">
    <name type="scientific">Chlorella variabilis</name>
    <name type="common">Green alga</name>
    <dbReference type="NCBI Taxonomy" id="554065"/>
    <lineage>
        <taxon>Eukaryota</taxon>
        <taxon>Viridiplantae</taxon>
        <taxon>Chlorophyta</taxon>
        <taxon>core chlorophytes</taxon>
        <taxon>Trebouxiophyceae</taxon>
        <taxon>Chlorellales</taxon>
        <taxon>Chlorellaceae</taxon>
        <taxon>Chlorella clade</taxon>
        <taxon>Chlorella</taxon>
    </lineage>
</organism>
<feature type="region of interest" description="Disordered" evidence="1">
    <location>
        <begin position="227"/>
        <end position="262"/>
    </location>
</feature>
<protein>
    <submittedName>
        <fullName evidence="2">Uncharacterized protein</fullName>
    </submittedName>
</protein>
<proteinExistence type="predicted"/>